<accession>A0A1H9XKN6</accession>
<comment type="catalytic activity">
    <reaction evidence="6">
        <text>cytidine(1402) in 16S rRNA + S-adenosyl-L-methionine = 2'-O-methylcytidine(1402) in 16S rRNA + S-adenosyl-L-homocysteine + H(+)</text>
        <dbReference type="Rhea" id="RHEA:42924"/>
        <dbReference type="Rhea" id="RHEA-COMP:10285"/>
        <dbReference type="Rhea" id="RHEA-COMP:10286"/>
        <dbReference type="ChEBI" id="CHEBI:15378"/>
        <dbReference type="ChEBI" id="CHEBI:57856"/>
        <dbReference type="ChEBI" id="CHEBI:59789"/>
        <dbReference type="ChEBI" id="CHEBI:74495"/>
        <dbReference type="ChEBI" id="CHEBI:82748"/>
        <dbReference type="EC" id="2.1.1.198"/>
    </reaction>
</comment>
<comment type="function">
    <text evidence="6">Catalyzes the 2'-O-methylation of the ribose of cytidine 1402 (C1402) in 16S rRNA.</text>
</comment>
<dbReference type="Proteomes" id="UP000199019">
    <property type="component" value="Unassembled WGS sequence"/>
</dbReference>
<comment type="similarity">
    <text evidence="6">Belongs to the methyltransferase superfamily. RsmI family.</text>
</comment>
<evidence type="ECO:0000313" key="9">
    <source>
        <dbReference type="Proteomes" id="UP000199019"/>
    </source>
</evidence>
<dbReference type="PANTHER" id="PTHR46111">
    <property type="entry name" value="RIBOSOMAL RNA SMALL SUBUNIT METHYLTRANSFERASE I"/>
    <property type="match status" value="1"/>
</dbReference>
<comment type="subcellular location">
    <subcellularLocation>
        <location evidence="6">Cytoplasm</location>
    </subcellularLocation>
</comment>
<dbReference type="InterPro" id="IPR014777">
    <property type="entry name" value="4pyrrole_Mease_sub1"/>
</dbReference>
<evidence type="ECO:0000256" key="4">
    <source>
        <dbReference type="ARBA" id="ARBA00022679"/>
    </source>
</evidence>
<keyword evidence="4 6" id="KW-0808">Transferase</keyword>
<evidence type="ECO:0000313" key="8">
    <source>
        <dbReference type="EMBL" id="SES46223.1"/>
    </source>
</evidence>
<organism evidence="8 9">
    <name type="scientific">Pedococcus cremeus</name>
    <dbReference type="NCBI Taxonomy" id="587636"/>
    <lineage>
        <taxon>Bacteria</taxon>
        <taxon>Bacillati</taxon>
        <taxon>Actinomycetota</taxon>
        <taxon>Actinomycetes</taxon>
        <taxon>Micrococcales</taxon>
        <taxon>Intrasporangiaceae</taxon>
        <taxon>Pedococcus</taxon>
    </lineage>
</organism>
<dbReference type="RefSeq" id="WP_091761863.1">
    <property type="nucleotide sequence ID" value="NZ_FOHB01000008.1"/>
</dbReference>
<keyword evidence="3 6" id="KW-0489">Methyltransferase</keyword>
<dbReference type="GO" id="GO:0070677">
    <property type="term" value="F:rRNA (cytosine-2'-O-)-methyltransferase activity"/>
    <property type="evidence" value="ECO:0007669"/>
    <property type="project" value="UniProtKB-UniRule"/>
</dbReference>
<evidence type="ECO:0000256" key="5">
    <source>
        <dbReference type="ARBA" id="ARBA00022691"/>
    </source>
</evidence>
<evidence type="ECO:0000259" key="7">
    <source>
        <dbReference type="Pfam" id="PF00590"/>
    </source>
</evidence>
<evidence type="ECO:0000256" key="3">
    <source>
        <dbReference type="ARBA" id="ARBA00022603"/>
    </source>
</evidence>
<evidence type="ECO:0000256" key="6">
    <source>
        <dbReference type="HAMAP-Rule" id="MF_01877"/>
    </source>
</evidence>
<feature type="domain" description="Tetrapyrrole methylase" evidence="7">
    <location>
        <begin position="8"/>
        <end position="210"/>
    </location>
</feature>
<keyword evidence="1 6" id="KW-0963">Cytoplasm</keyword>
<keyword evidence="5 6" id="KW-0949">S-adenosyl-L-methionine</keyword>
<dbReference type="FunFam" id="3.30.950.10:FF:000003">
    <property type="entry name" value="Ribosomal RNA small subunit methyltransferase I"/>
    <property type="match status" value="1"/>
</dbReference>
<protein>
    <recommendedName>
        <fullName evidence="6">Ribosomal RNA small subunit methyltransferase I</fullName>
        <ecNumber evidence="6">2.1.1.198</ecNumber>
    </recommendedName>
    <alternativeName>
        <fullName evidence="6">16S rRNA 2'-O-ribose C1402 methyltransferase</fullName>
    </alternativeName>
    <alternativeName>
        <fullName evidence="6">rRNA (cytidine-2'-O-)-methyltransferase RsmI</fullName>
    </alternativeName>
</protein>
<dbReference type="PANTHER" id="PTHR46111:SF1">
    <property type="entry name" value="RIBOSOMAL RNA SMALL SUBUNIT METHYLTRANSFERASE I"/>
    <property type="match status" value="1"/>
</dbReference>
<dbReference type="InterPro" id="IPR035996">
    <property type="entry name" value="4pyrrol_Methylase_sf"/>
</dbReference>
<dbReference type="HAMAP" id="MF_01877">
    <property type="entry name" value="16SrRNA_methyltr_I"/>
    <property type="match status" value="1"/>
</dbReference>
<evidence type="ECO:0000256" key="1">
    <source>
        <dbReference type="ARBA" id="ARBA00022490"/>
    </source>
</evidence>
<dbReference type="GO" id="GO:0005737">
    <property type="term" value="C:cytoplasm"/>
    <property type="evidence" value="ECO:0007669"/>
    <property type="project" value="UniProtKB-SubCell"/>
</dbReference>
<sequence>MTASTGVLVLAATPIGDPRDAAPRLGQELATADVVAAEDTRRLKRLCADLGVTPRGAVLSYHEHNEASRTPELVDRLRAGERVVVVTDAGMPSVSDPGYRLVTAAVEADVVVTCVPGPSAVLMALAVSGLPVDRFCFEGFLPRKGGERSRTLATLADERRTMVFFEAPHRIEAALRAMADAFGPQRPAAVCRELTKTYEEVRRGGLAELADWAAEGVRGEITVVVGGATARATSVEEVLPGIQERVAAGERLKDVCADVAAQTGLSKKALYDAALAARQA</sequence>
<dbReference type="PIRSF" id="PIRSF005917">
    <property type="entry name" value="MTase_YraL"/>
    <property type="match status" value="1"/>
</dbReference>
<dbReference type="AlphaFoldDB" id="A0A1H9XKN6"/>
<keyword evidence="9" id="KW-1185">Reference proteome</keyword>
<gene>
    <name evidence="6" type="primary">rsmI</name>
    <name evidence="8" type="ORF">SAMN05216199_3916</name>
</gene>
<dbReference type="SUPFAM" id="SSF53790">
    <property type="entry name" value="Tetrapyrrole methylase"/>
    <property type="match status" value="1"/>
</dbReference>
<keyword evidence="2 6" id="KW-0698">rRNA processing</keyword>
<dbReference type="Gene3D" id="3.30.950.10">
    <property type="entry name" value="Methyltransferase, Cobalt-precorrin-4 Transmethylase, Domain 2"/>
    <property type="match status" value="1"/>
</dbReference>
<proteinExistence type="inferred from homology"/>
<dbReference type="InterPro" id="IPR000878">
    <property type="entry name" value="4pyrrol_Mease"/>
</dbReference>
<dbReference type="FunFam" id="3.40.1010.10:FF:000007">
    <property type="entry name" value="Ribosomal RNA small subunit methyltransferase I"/>
    <property type="match status" value="1"/>
</dbReference>
<dbReference type="OrthoDB" id="9809084at2"/>
<dbReference type="EMBL" id="FOHB01000008">
    <property type="protein sequence ID" value="SES46223.1"/>
    <property type="molecule type" value="Genomic_DNA"/>
</dbReference>
<name>A0A1H9XKN6_9MICO</name>
<dbReference type="InterPro" id="IPR014776">
    <property type="entry name" value="4pyrrole_Mease_sub2"/>
</dbReference>
<dbReference type="CDD" id="cd11648">
    <property type="entry name" value="RsmI"/>
    <property type="match status" value="1"/>
</dbReference>
<dbReference type="STRING" id="587636.SAMN05216199_3916"/>
<dbReference type="InterPro" id="IPR008189">
    <property type="entry name" value="rRNA_ssu_MeTfrase_I"/>
</dbReference>
<dbReference type="Gene3D" id="3.40.1010.10">
    <property type="entry name" value="Cobalt-precorrin-4 Transmethylase, Domain 1"/>
    <property type="match status" value="1"/>
</dbReference>
<evidence type="ECO:0000256" key="2">
    <source>
        <dbReference type="ARBA" id="ARBA00022552"/>
    </source>
</evidence>
<dbReference type="EC" id="2.1.1.198" evidence="6"/>
<reference evidence="9" key="1">
    <citation type="submission" date="2016-10" db="EMBL/GenBank/DDBJ databases">
        <authorList>
            <person name="Varghese N."/>
            <person name="Submissions S."/>
        </authorList>
    </citation>
    <scope>NUCLEOTIDE SEQUENCE [LARGE SCALE GENOMIC DNA]</scope>
    <source>
        <strain evidence="9">CGMCC 1.6963</strain>
    </source>
</reference>
<dbReference type="NCBIfam" id="TIGR00096">
    <property type="entry name" value="16S rRNA (cytidine(1402)-2'-O)-methyltransferase"/>
    <property type="match status" value="1"/>
</dbReference>
<dbReference type="Pfam" id="PF00590">
    <property type="entry name" value="TP_methylase"/>
    <property type="match status" value="1"/>
</dbReference>